<comment type="caution">
    <text evidence="2">The sequence shown here is derived from an EMBL/GenBank/DDBJ whole genome shotgun (WGS) entry which is preliminary data.</text>
</comment>
<keyword evidence="1" id="KW-0472">Membrane</keyword>
<gene>
    <name evidence="2" type="ORF">OXX778_LOCUS6579</name>
</gene>
<keyword evidence="3" id="KW-1185">Reference proteome</keyword>
<accession>A0A813SXA9</accession>
<reference evidence="2" key="1">
    <citation type="submission" date="2021-02" db="EMBL/GenBank/DDBJ databases">
        <authorList>
            <person name="Nowell W R."/>
        </authorList>
    </citation>
    <scope>NUCLEOTIDE SEQUENCE</scope>
    <source>
        <strain evidence="2">Ploen Becks lab</strain>
    </source>
</reference>
<evidence type="ECO:0000256" key="1">
    <source>
        <dbReference type="SAM" id="Phobius"/>
    </source>
</evidence>
<keyword evidence="1" id="KW-0812">Transmembrane</keyword>
<keyword evidence="1" id="KW-1133">Transmembrane helix</keyword>
<dbReference type="OrthoDB" id="10037970at2759"/>
<dbReference type="EMBL" id="CAJNOC010000790">
    <property type="protein sequence ID" value="CAF0803202.1"/>
    <property type="molecule type" value="Genomic_DNA"/>
</dbReference>
<evidence type="ECO:0000313" key="3">
    <source>
        <dbReference type="Proteomes" id="UP000663879"/>
    </source>
</evidence>
<proteinExistence type="predicted"/>
<organism evidence="2 3">
    <name type="scientific">Brachionus calyciflorus</name>
    <dbReference type="NCBI Taxonomy" id="104777"/>
    <lineage>
        <taxon>Eukaryota</taxon>
        <taxon>Metazoa</taxon>
        <taxon>Spiralia</taxon>
        <taxon>Gnathifera</taxon>
        <taxon>Rotifera</taxon>
        <taxon>Eurotatoria</taxon>
        <taxon>Monogononta</taxon>
        <taxon>Pseudotrocha</taxon>
        <taxon>Ploima</taxon>
        <taxon>Brachionidae</taxon>
        <taxon>Brachionus</taxon>
    </lineage>
</organism>
<sequence>MNDQNEIGGMIKEGIKTHLDYTVQQVISHNGWDRVNIREISENDLLSMAQDEGLSTDSQIRDFCKFISIATNFSSLDFCDRLQEIPALVNSLKDLISKMQQEILEYAEIASFFHTLIQSFLKLVMNTKHNMKMAVPHLEEVLIHMEVMSDALLPNSDLPLSSKDIQDVDFALSNMSNGIVKMLEHAKCSKEKSNELDQKINNLKENIENRITIVENRVHFGNILPRLGATIGMISGVHLTNMAVESIMFGGTGALVLGGFTFPPLGAILLGSAIGAFGTGSIVLFIKILWEKQQFKALGYLREILEKLNQLNSANLAFMDYMNKSEEDANKILTNIEFFKTMVTNGSQRYRKLNANICRKAIESTNNMIETIHEITNIDLKKWIEERDEPTFTMIRSGDTPVEEFD</sequence>
<evidence type="ECO:0000313" key="2">
    <source>
        <dbReference type="EMBL" id="CAF0803202.1"/>
    </source>
</evidence>
<name>A0A813SXA9_9BILA</name>
<protein>
    <submittedName>
        <fullName evidence="2">Uncharacterized protein</fullName>
    </submittedName>
</protein>
<feature type="transmembrane region" description="Helical" evidence="1">
    <location>
        <begin position="268"/>
        <end position="290"/>
    </location>
</feature>
<dbReference type="AlphaFoldDB" id="A0A813SXA9"/>
<dbReference type="Proteomes" id="UP000663879">
    <property type="component" value="Unassembled WGS sequence"/>
</dbReference>